<dbReference type="PANTHER" id="PTHR11629">
    <property type="entry name" value="VACUOLAR PROTON ATPASES"/>
    <property type="match status" value="1"/>
</dbReference>
<keyword evidence="4 10" id="KW-0812">Transmembrane</keyword>
<evidence type="ECO:0000313" key="12">
    <source>
        <dbReference type="EMBL" id="AEA13446.1"/>
    </source>
</evidence>
<dbReference type="AlphaFoldDB" id="F2L4U2"/>
<evidence type="ECO:0000256" key="4">
    <source>
        <dbReference type="ARBA" id="ARBA00022692"/>
    </source>
</evidence>
<evidence type="ECO:0000256" key="6">
    <source>
        <dbReference type="ARBA" id="ARBA00023065"/>
    </source>
</evidence>
<comment type="subcellular location">
    <subcellularLocation>
        <location evidence="1">Membrane</location>
        <topology evidence="1">Multi-pass membrane protein</topology>
    </subcellularLocation>
</comment>
<sequence>MVEFRIAAPVDALPDLIFYLGKTGIAMFEERPQRLARPRDPEIQQGVRKLDEILSIFSQYYQPNIVTLPREPLARLLDRALNEIAPLFEETKKYAQELQALRQKLQLSAALNQLRNYRFPKTDALDNFIVIPGKYTQELINLSRDLGAAFISVGDVAILSIAKEKSKLLVSTLSKLGLEPLRPEDLANLDDPDYLRNKIDSLYNQIRDKIYNYRKFIDFIYTLRYTLSIIIDTFNKSAISEGEETGHLFTSLSAEIGRLKSEFHTLSTIKEVLAELKASGTDRIKLPDGLALYAEVEDGSAAAKIAVGNREAYLARDGLRGIKIPRQYLDDIASSLKVVEETLNSIERSLRNREGELKSLEEIYREYSVYGDGDWQAHKDIGTVIFYVKEGDVGAVDAALTELVKALSVKLDIVRNIRYKYFQNVPARRRPTLERFPTPVRQIVNKIAYMYGVPSASEISPSALVAVLFPIFFGWMFGDLGHGLLLFLFGLWLYKSLFGGKYKDWGVIWMVTGVFSMFFGGVVYGEFFGFPLSYFGVGWDGLIHMFQPIVSPQMGTAVETEGIFADLLAALLFGYIIMAGSFSLKIANFVLEGEKDMALGIGIPILLIYVSAGMIVLALLKPILPMPPLMADALNLPWTYTLIAAIVLLVAGAAALTAKYRGHEEKPPIGLEMAVGLVEGIFGGLANVPSFARLMILILMHGIFTKLSMGWALAVAESGNIAGAVAIAVLFNILIAVGEGFMSLVQSLRLTFYETLSKFYEGRGRLFTPLVLP</sequence>
<protein>
    <recommendedName>
        <fullName evidence="9 10">A-type ATP synthase subunit I</fullName>
    </recommendedName>
</protein>
<dbReference type="Pfam" id="PF01496">
    <property type="entry name" value="V_ATPase_I"/>
    <property type="match status" value="1"/>
</dbReference>
<feature type="transmembrane region" description="Helical" evidence="10">
    <location>
        <begin position="563"/>
        <end position="586"/>
    </location>
</feature>
<dbReference type="eggNOG" id="arCOG04138">
    <property type="taxonomic scope" value="Archaea"/>
</dbReference>
<comment type="function">
    <text evidence="8">Component of the A-type ATP synthase that produces ATP from ADP in the presence of a proton gradient across the membrane.</text>
</comment>
<dbReference type="PANTHER" id="PTHR11629:SF63">
    <property type="entry name" value="V-TYPE PROTON ATPASE SUBUNIT A"/>
    <property type="match status" value="1"/>
</dbReference>
<feature type="transmembrane region" description="Helical" evidence="10">
    <location>
        <begin position="694"/>
        <end position="714"/>
    </location>
</feature>
<dbReference type="InterPro" id="IPR002490">
    <property type="entry name" value="V-ATPase_116kDa_su"/>
</dbReference>
<accession>F2L4U2</accession>
<organism evidence="12 13">
    <name type="scientific">Thermoproteus uzoniensis (strain 768-20)</name>
    <dbReference type="NCBI Taxonomy" id="999630"/>
    <lineage>
        <taxon>Archaea</taxon>
        <taxon>Thermoproteota</taxon>
        <taxon>Thermoprotei</taxon>
        <taxon>Thermoproteales</taxon>
        <taxon>Thermoproteaceae</taxon>
        <taxon>Thermoproteus</taxon>
    </lineage>
</organism>
<proteinExistence type="inferred from homology"/>
<dbReference type="GO" id="GO:0046961">
    <property type="term" value="F:proton-transporting ATPase activity, rotational mechanism"/>
    <property type="evidence" value="ECO:0007669"/>
    <property type="project" value="InterPro"/>
</dbReference>
<feature type="transmembrane region" description="Helical" evidence="10">
    <location>
        <begin position="640"/>
        <end position="657"/>
    </location>
</feature>
<dbReference type="KEGG" id="tuz:TUZN_1988"/>
<evidence type="ECO:0000256" key="8">
    <source>
        <dbReference type="ARBA" id="ARBA00059506"/>
    </source>
</evidence>
<reference evidence="12 13" key="1">
    <citation type="journal article" date="2011" name="J. Bacteriol.">
        <title>Complete genome sequence of the thermoacidophilic crenarchaeon Thermoproteus uzoniensis 768-20.</title>
        <authorList>
            <person name="Mardanov A.V."/>
            <person name="Gumerov V.M."/>
            <person name="Beletsky A.V."/>
            <person name="Prokofeva M.I."/>
            <person name="Bonch-Osmolovskaya E.A."/>
            <person name="Ravin N.V."/>
            <person name="Skryabin K.G."/>
        </authorList>
    </citation>
    <scope>NUCLEOTIDE SEQUENCE [LARGE SCALE GENOMIC DNA]</scope>
    <source>
        <strain evidence="12 13">768-20</strain>
    </source>
</reference>
<evidence type="ECO:0000256" key="11">
    <source>
        <dbReference type="SAM" id="Coils"/>
    </source>
</evidence>
<comment type="similarity">
    <text evidence="2 10">Belongs to the V-ATPase 116 kDa subunit family.</text>
</comment>
<dbReference type="GO" id="GO:0016471">
    <property type="term" value="C:vacuolar proton-transporting V-type ATPase complex"/>
    <property type="evidence" value="ECO:0007669"/>
    <property type="project" value="TreeGrafter"/>
</dbReference>
<evidence type="ECO:0000313" key="13">
    <source>
        <dbReference type="Proteomes" id="UP000008138"/>
    </source>
</evidence>
<dbReference type="Proteomes" id="UP000008138">
    <property type="component" value="Chromosome"/>
</dbReference>
<keyword evidence="5 10" id="KW-1133">Transmembrane helix</keyword>
<dbReference type="HOGENOM" id="CLU_020397_0_0_2"/>
<name>F2L4U2_THEU7</name>
<dbReference type="STRING" id="999630.TUZN_1988"/>
<evidence type="ECO:0000256" key="3">
    <source>
        <dbReference type="ARBA" id="ARBA00022448"/>
    </source>
</evidence>
<evidence type="ECO:0000256" key="1">
    <source>
        <dbReference type="ARBA" id="ARBA00004141"/>
    </source>
</evidence>
<feature type="transmembrane region" description="Helical" evidence="10">
    <location>
        <begin position="598"/>
        <end position="620"/>
    </location>
</feature>
<evidence type="ECO:0000256" key="10">
    <source>
        <dbReference type="RuleBase" id="RU361189"/>
    </source>
</evidence>
<feature type="transmembrane region" description="Helical" evidence="10">
    <location>
        <begin position="721"/>
        <end position="745"/>
    </location>
</feature>
<keyword evidence="13" id="KW-1185">Reference proteome</keyword>
<dbReference type="GO" id="GO:0051117">
    <property type="term" value="F:ATPase binding"/>
    <property type="evidence" value="ECO:0007669"/>
    <property type="project" value="TreeGrafter"/>
</dbReference>
<evidence type="ECO:0000256" key="2">
    <source>
        <dbReference type="ARBA" id="ARBA00009904"/>
    </source>
</evidence>
<dbReference type="EMBL" id="CP002590">
    <property type="protein sequence ID" value="AEA13446.1"/>
    <property type="molecule type" value="Genomic_DNA"/>
</dbReference>
<keyword evidence="7 10" id="KW-0472">Membrane</keyword>
<evidence type="ECO:0000256" key="7">
    <source>
        <dbReference type="ARBA" id="ARBA00023136"/>
    </source>
</evidence>
<evidence type="ECO:0000256" key="9">
    <source>
        <dbReference type="ARBA" id="ARBA00068671"/>
    </source>
</evidence>
<feature type="coiled-coil region" evidence="11">
    <location>
        <begin position="336"/>
        <end position="363"/>
    </location>
</feature>
<dbReference type="GO" id="GO:0007035">
    <property type="term" value="P:vacuolar acidification"/>
    <property type="evidence" value="ECO:0007669"/>
    <property type="project" value="TreeGrafter"/>
</dbReference>
<reference key="2">
    <citation type="submission" date="2011-03" db="EMBL/GenBank/DDBJ databases">
        <title>Complete genome sequence of the thermoacidophilic crenarchaeon Thermoproteus uzoniensis 768-20.</title>
        <authorList>
            <person name="Mardanov A.V."/>
            <person name="Gumerov V.M."/>
            <person name="Beletsky A.V."/>
            <person name="Prokofeva M.I."/>
            <person name="Bonch-Osmolovskaya E.A."/>
            <person name="Ravin N.V."/>
            <person name="Skryabin K.G."/>
        </authorList>
    </citation>
    <scope>NUCLEOTIDE SEQUENCE</scope>
    <source>
        <strain>768-20</strain>
    </source>
</reference>
<dbReference type="GO" id="GO:0033179">
    <property type="term" value="C:proton-transporting V-type ATPase, V0 domain"/>
    <property type="evidence" value="ECO:0007669"/>
    <property type="project" value="InterPro"/>
</dbReference>
<evidence type="ECO:0000256" key="5">
    <source>
        <dbReference type="ARBA" id="ARBA00022989"/>
    </source>
</evidence>
<feature type="transmembrane region" description="Helical" evidence="10">
    <location>
        <begin position="506"/>
        <end position="525"/>
    </location>
</feature>
<gene>
    <name evidence="12" type="ordered locus">TUZN_1988</name>
</gene>
<keyword evidence="3 10" id="KW-0813">Transport</keyword>
<keyword evidence="6 10" id="KW-0406">Ion transport</keyword>
<feature type="transmembrane region" description="Helical" evidence="10">
    <location>
        <begin position="463"/>
        <end position="494"/>
    </location>
</feature>
<keyword evidence="11" id="KW-0175">Coiled coil</keyword>